<reference evidence="2 3" key="1">
    <citation type="journal article" date="2012" name="BMC Genomics">
        <title>Comparative genomic analysis and phylogenetic position of Theileria equi.</title>
        <authorList>
            <person name="Kappmeyer L.S."/>
            <person name="Thiagarajan M."/>
            <person name="Herndon D.R."/>
            <person name="Ramsay J.D."/>
            <person name="Caler E."/>
            <person name="Djikeng A."/>
            <person name="Gillespie J.J."/>
            <person name="Lau A.O."/>
            <person name="Roalson E.H."/>
            <person name="Silva J.C."/>
            <person name="Silva M.G."/>
            <person name="Suarez C.E."/>
            <person name="Ueti M.W."/>
            <person name="Nene V.M."/>
            <person name="Mealey R.H."/>
            <person name="Knowles D.P."/>
            <person name="Brayton K.A."/>
        </authorList>
    </citation>
    <scope>NUCLEOTIDE SEQUENCE [LARGE SCALE GENOMIC DNA]</scope>
    <source>
        <strain evidence="2 3">WA</strain>
    </source>
</reference>
<feature type="chain" id="PRO_5003953250" evidence="1">
    <location>
        <begin position="18"/>
        <end position="289"/>
    </location>
</feature>
<dbReference type="KEGG" id="beq:BEWA_035300"/>
<evidence type="ECO:0000313" key="2">
    <source>
        <dbReference type="EMBL" id="EKX73494.1"/>
    </source>
</evidence>
<sequence length="289" mass="33976">MNIWIFWACVSAVSVSCTKLDISKRIIPSLASKVDYDKDDLQYTVYIAYFNAVIDKLSDGPLVLWRANKGEKLLQFTIYRLHGERIVAYIHVSGRLENKFLYFKYRDSRWVEIPKDEYCILLSDVLSSRQFIINRDVEDDIVHVYEHDLFGIPARIFISDDRYNITSVVEIKSLKANEPTDDEQLIQKYESSLSLNEIGKSMEISSILWRAKRGERCTFIVVHGDPSDQKLVHIFIQLVDNHKVLYFDKQGDNWVEVRKDQFFEKLQELDEQFEQSIKDNCNYKARDCC</sequence>
<dbReference type="OrthoDB" id="362366at2759"/>
<dbReference type="AlphaFoldDB" id="L1LDY6"/>
<dbReference type="VEuPathDB" id="PiroplasmaDB:BEWA_035300"/>
<organism evidence="2 3">
    <name type="scientific">Theileria equi strain WA</name>
    <dbReference type="NCBI Taxonomy" id="1537102"/>
    <lineage>
        <taxon>Eukaryota</taxon>
        <taxon>Sar</taxon>
        <taxon>Alveolata</taxon>
        <taxon>Apicomplexa</taxon>
        <taxon>Aconoidasida</taxon>
        <taxon>Piroplasmida</taxon>
        <taxon>Theileriidae</taxon>
        <taxon>Theileria</taxon>
    </lineage>
</organism>
<evidence type="ECO:0000313" key="3">
    <source>
        <dbReference type="Proteomes" id="UP000031512"/>
    </source>
</evidence>
<gene>
    <name evidence="2" type="ORF">BEWA_035300</name>
</gene>
<comment type="caution">
    <text evidence="2">The sequence shown here is derived from an EMBL/GenBank/DDBJ whole genome shotgun (WGS) entry which is preliminary data.</text>
</comment>
<dbReference type="GeneID" id="15807898"/>
<dbReference type="Proteomes" id="UP000031512">
    <property type="component" value="Unassembled WGS sequence"/>
</dbReference>
<dbReference type="EMBL" id="ACOU01000002">
    <property type="protein sequence ID" value="EKX73494.1"/>
    <property type="molecule type" value="Genomic_DNA"/>
</dbReference>
<evidence type="ECO:0000256" key="1">
    <source>
        <dbReference type="SAM" id="SignalP"/>
    </source>
</evidence>
<keyword evidence="3" id="KW-1185">Reference proteome</keyword>
<keyword evidence="1" id="KW-0732">Signal</keyword>
<proteinExistence type="predicted"/>
<feature type="signal peptide" evidence="1">
    <location>
        <begin position="1"/>
        <end position="17"/>
    </location>
</feature>
<dbReference type="RefSeq" id="XP_004832946.1">
    <property type="nucleotide sequence ID" value="XM_004832889.1"/>
</dbReference>
<accession>L1LDY6</accession>
<protein>
    <submittedName>
        <fullName evidence="2">Signal peptide containing protein</fullName>
    </submittedName>
</protein>
<name>L1LDY6_THEEQ</name>